<dbReference type="VEuPathDB" id="VectorBase:GPPI025656"/>
<dbReference type="Proteomes" id="UP000092460">
    <property type="component" value="Unassembled WGS sequence"/>
</dbReference>
<keyword evidence="2" id="KW-0812">Transmembrane</keyword>
<accession>A0A1B0BCF3</accession>
<feature type="region of interest" description="Disordered" evidence="1">
    <location>
        <begin position="1"/>
        <end position="20"/>
    </location>
</feature>
<reference evidence="3" key="2">
    <citation type="submission" date="2020-05" db="UniProtKB">
        <authorList>
            <consortium name="EnsemblMetazoa"/>
        </authorList>
    </citation>
    <scope>IDENTIFICATION</scope>
    <source>
        <strain evidence="3">IAEA</strain>
    </source>
</reference>
<evidence type="ECO:0000313" key="3">
    <source>
        <dbReference type="EnsemblMetazoa" id="GPPI025656-PA"/>
    </source>
</evidence>
<feature type="transmembrane region" description="Helical" evidence="2">
    <location>
        <begin position="41"/>
        <end position="59"/>
    </location>
</feature>
<organism evidence="3 4">
    <name type="scientific">Glossina palpalis gambiensis</name>
    <dbReference type="NCBI Taxonomy" id="67801"/>
    <lineage>
        <taxon>Eukaryota</taxon>
        <taxon>Metazoa</taxon>
        <taxon>Ecdysozoa</taxon>
        <taxon>Arthropoda</taxon>
        <taxon>Hexapoda</taxon>
        <taxon>Insecta</taxon>
        <taxon>Pterygota</taxon>
        <taxon>Neoptera</taxon>
        <taxon>Endopterygota</taxon>
        <taxon>Diptera</taxon>
        <taxon>Brachycera</taxon>
        <taxon>Muscomorpha</taxon>
        <taxon>Hippoboscoidea</taxon>
        <taxon>Glossinidae</taxon>
        <taxon>Glossina</taxon>
    </lineage>
</organism>
<dbReference type="EMBL" id="JXJN01011987">
    <property type="status" value="NOT_ANNOTATED_CDS"/>
    <property type="molecule type" value="Genomic_DNA"/>
</dbReference>
<feature type="region of interest" description="Disordered" evidence="1">
    <location>
        <begin position="74"/>
        <end position="93"/>
    </location>
</feature>
<proteinExistence type="predicted"/>
<keyword evidence="2" id="KW-0472">Membrane</keyword>
<keyword evidence="2" id="KW-1133">Transmembrane helix</keyword>
<keyword evidence="4" id="KW-1185">Reference proteome</keyword>
<evidence type="ECO:0000256" key="2">
    <source>
        <dbReference type="SAM" id="Phobius"/>
    </source>
</evidence>
<evidence type="ECO:0000256" key="1">
    <source>
        <dbReference type="SAM" id="MobiDB-lite"/>
    </source>
</evidence>
<sequence>MGKSGNKSKEGERSARRRPVGCSETCEWMIERTTAAAMRPFILVIAWVCSVLTFVRAIPLPTAENNQELDMLQIPLPNGKRNEGLQTDKPVPT</sequence>
<dbReference type="AlphaFoldDB" id="A0A1B0BCF3"/>
<name>A0A1B0BCF3_9MUSC</name>
<evidence type="ECO:0000313" key="4">
    <source>
        <dbReference type="Proteomes" id="UP000092460"/>
    </source>
</evidence>
<protein>
    <submittedName>
        <fullName evidence="3">Uncharacterized protein</fullName>
    </submittedName>
</protein>
<reference evidence="4" key="1">
    <citation type="submission" date="2015-01" db="EMBL/GenBank/DDBJ databases">
        <authorList>
            <person name="Aksoy S."/>
            <person name="Warren W."/>
            <person name="Wilson R.K."/>
        </authorList>
    </citation>
    <scope>NUCLEOTIDE SEQUENCE [LARGE SCALE GENOMIC DNA]</scope>
    <source>
        <strain evidence="4">IAEA</strain>
    </source>
</reference>
<dbReference type="EnsemblMetazoa" id="GPPI025656-RA">
    <property type="protein sequence ID" value="GPPI025656-PA"/>
    <property type="gene ID" value="GPPI025656"/>
</dbReference>